<keyword evidence="1" id="KW-0732">Signal</keyword>
<name>A0A6M2DBM0_RHIMP</name>
<feature type="chain" id="PRO_5027119279" evidence="1">
    <location>
        <begin position="17"/>
        <end position="80"/>
    </location>
</feature>
<reference evidence="2" key="1">
    <citation type="submission" date="2019-09" db="EMBL/GenBank/DDBJ databases">
        <title>Organ-specific transcriptomic study of the physiology of the cattle tick, Rhipicephalus microplus.</title>
        <authorList>
            <person name="Tirloni L."/>
            <person name="Braz G."/>
            <person name="Gandara A.C.P."/>
            <person name="Sabadin G.A."/>
            <person name="da Silva R.M."/>
            <person name="Guizzo M.G."/>
            <person name="Machado J.A."/>
            <person name="Costa E.P."/>
            <person name="Gomes H.F."/>
            <person name="Moraes J."/>
            <person name="Mota M.B.S."/>
            <person name="Mesquita R.D."/>
            <person name="Alvarenga P.H."/>
            <person name="Alves F."/>
            <person name="Seixas A."/>
            <person name="da Fonseca R.N."/>
            <person name="Fogaca A."/>
            <person name="Logullo C."/>
            <person name="Tanaka A."/>
            <person name="Daffre S."/>
            <person name="Termignoni C."/>
            <person name="Vaz I.S.Jr."/>
            <person name="Oliveira P.L."/>
            <person name="Ribeiro J.M."/>
        </authorList>
    </citation>
    <scope>NUCLEOTIDE SEQUENCE</scope>
    <source>
        <strain evidence="2">Porto Alegre</strain>
    </source>
</reference>
<proteinExistence type="predicted"/>
<sequence length="80" mass="9127">MLALYYNCLLFHTVFSAESGVVLRACRQMSSYCCRLLFEILSIFFFLPVPPNNACLFCELSFTNKPRKTHSHPTGLSNES</sequence>
<protein>
    <submittedName>
        <fullName evidence="2">Putative secreted protein</fullName>
    </submittedName>
</protein>
<organism evidence="2">
    <name type="scientific">Rhipicephalus microplus</name>
    <name type="common">Cattle tick</name>
    <name type="synonym">Boophilus microplus</name>
    <dbReference type="NCBI Taxonomy" id="6941"/>
    <lineage>
        <taxon>Eukaryota</taxon>
        <taxon>Metazoa</taxon>
        <taxon>Ecdysozoa</taxon>
        <taxon>Arthropoda</taxon>
        <taxon>Chelicerata</taxon>
        <taxon>Arachnida</taxon>
        <taxon>Acari</taxon>
        <taxon>Parasitiformes</taxon>
        <taxon>Ixodida</taxon>
        <taxon>Ixodoidea</taxon>
        <taxon>Ixodidae</taxon>
        <taxon>Rhipicephalinae</taxon>
        <taxon>Rhipicephalus</taxon>
        <taxon>Boophilus</taxon>
    </lineage>
</organism>
<evidence type="ECO:0000256" key="1">
    <source>
        <dbReference type="SAM" id="SignalP"/>
    </source>
</evidence>
<dbReference type="EMBL" id="GHWJ01010527">
    <property type="protein sequence ID" value="NOV43264.1"/>
    <property type="molecule type" value="Transcribed_RNA"/>
</dbReference>
<feature type="signal peptide" evidence="1">
    <location>
        <begin position="1"/>
        <end position="16"/>
    </location>
</feature>
<accession>A0A6M2DBM0</accession>
<dbReference type="AlphaFoldDB" id="A0A6M2DBM0"/>
<evidence type="ECO:0000313" key="2">
    <source>
        <dbReference type="EMBL" id="NOV43264.1"/>
    </source>
</evidence>